<keyword evidence="3" id="KW-1185">Reference proteome</keyword>
<organism evidence="2 3">
    <name type="scientific">Brachybacterium paraconglomeratum</name>
    <dbReference type="NCBI Taxonomy" id="173362"/>
    <lineage>
        <taxon>Bacteria</taxon>
        <taxon>Bacillati</taxon>
        <taxon>Actinomycetota</taxon>
        <taxon>Actinomycetes</taxon>
        <taxon>Micrococcales</taxon>
        <taxon>Dermabacteraceae</taxon>
        <taxon>Brachybacterium</taxon>
    </lineage>
</organism>
<feature type="transmembrane region" description="Helical" evidence="1">
    <location>
        <begin position="124"/>
        <end position="148"/>
    </location>
</feature>
<dbReference type="Pfam" id="PF10825">
    <property type="entry name" value="DUF2752"/>
    <property type="match status" value="1"/>
</dbReference>
<keyword evidence="1" id="KW-1133">Transmembrane helix</keyword>
<feature type="transmembrane region" description="Helical" evidence="1">
    <location>
        <begin position="90"/>
        <end position="108"/>
    </location>
</feature>
<accession>A0A3R8QT85</accession>
<evidence type="ECO:0000313" key="2">
    <source>
        <dbReference type="EMBL" id="RRR17373.1"/>
    </source>
</evidence>
<reference evidence="2 3" key="1">
    <citation type="submission" date="2018-07" db="EMBL/GenBank/DDBJ databases">
        <title>Brachybacteriurn paraconglorneratum KCTC 9916.</title>
        <authorList>
            <person name="Li Y."/>
        </authorList>
    </citation>
    <scope>NUCLEOTIDE SEQUENCE [LARGE SCALE GENOMIC DNA]</scope>
    <source>
        <strain evidence="2 3">KCTC 9916</strain>
    </source>
</reference>
<proteinExistence type="predicted"/>
<dbReference type="RefSeq" id="WP_126988612.1">
    <property type="nucleotide sequence ID" value="NZ_JALXWX010000073.1"/>
</dbReference>
<dbReference type="EMBL" id="QOCI01000014">
    <property type="protein sequence ID" value="RRR17373.1"/>
    <property type="molecule type" value="Genomic_DNA"/>
</dbReference>
<evidence type="ECO:0000256" key="1">
    <source>
        <dbReference type="SAM" id="Phobius"/>
    </source>
</evidence>
<dbReference type="AlphaFoldDB" id="A0A3R8QT85"/>
<gene>
    <name evidence="2" type="ORF">DS079_15010</name>
</gene>
<keyword evidence="1" id="KW-0812">Transmembrane</keyword>
<dbReference type="GeneID" id="78122331"/>
<dbReference type="InterPro" id="IPR021215">
    <property type="entry name" value="DUF2752"/>
</dbReference>
<evidence type="ECO:0000313" key="3">
    <source>
        <dbReference type="Proteomes" id="UP000274327"/>
    </source>
</evidence>
<keyword evidence="1" id="KW-0472">Membrane</keyword>
<comment type="caution">
    <text evidence="2">The sequence shown here is derived from an EMBL/GenBank/DDBJ whole genome shotgun (WGS) entry which is preliminary data.</text>
</comment>
<protein>
    <submittedName>
        <fullName evidence="2">DUF2752 domain-containing protein</fullName>
    </submittedName>
</protein>
<name>A0A3R8QT85_9MICO</name>
<dbReference type="Proteomes" id="UP000274327">
    <property type="component" value="Unassembled WGS sequence"/>
</dbReference>
<sequence length="155" mass="16360">MTLAAQERDEQLGAGVPARGAHRLLLPLGIMGAALALAVGVQLIFDPFRTHVPLCIVNHLTGIECPGCGALRAVHSLLAGDLLLALRSNLLIILAIPLTAIGMGVWALRRARGLTTELTPSRTTVLVLTGVVLVFTVLRNLPAFWFLAPISYVGG</sequence>
<feature type="transmembrane region" description="Helical" evidence="1">
    <location>
        <begin position="24"/>
        <end position="45"/>
    </location>
</feature>